<accession>A0A4Y9ZPQ8</accession>
<dbReference type="Proteomes" id="UP000298061">
    <property type="component" value="Unassembled WGS sequence"/>
</dbReference>
<name>A0A4Y9ZPQ8_9AGAM</name>
<dbReference type="STRING" id="135208.A0A4Y9ZPQ8"/>
<dbReference type="AlphaFoldDB" id="A0A4Y9ZPQ8"/>
<dbReference type="OrthoDB" id="5945798at2759"/>
<evidence type="ECO:0000313" key="1">
    <source>
        <dbReference type="EMBL" id="TFY76886.1"/>
    </source>
</evidence>
<protein>
    <recommendedName>
        <fullName evidence="3">SET domain-containing protein</fullName>
    </recommendedName>
</protein>
<gene>
    <name evidence="1" type="ORF">EWM64_g7125</name>
</gene>
<evidence type="ECO:0000313" key="2">
    <source>
        <dbReference type="Proteomes" id="UP000298061"/>
    </source>
</evidence>
<comment type="caution">
    <text evidence="1">The sequence shown here is derived from an EMBL/GenBank/DDBJ whole genome shotgun (WGS) entry which is preliminary data.</text>
</comment>
<keyword evidence="2" id="KW-1185">Reference proteome</keyword>
<sequence>MPVTGAGLGMYTTHPIGAGEVVFAEHALLIMSQSTIIVSASQKVRGTREDAVKRQAKYCEELMMMLLDRLSPENAVVYCTLVNLHMDDGYGYLAGIFEMNSWQIPTTEMRKAISGHLDSPFVNIGVTYIHTEKVAHILAVQHQEHLSSYGFTCTCMACCSPAISDPHHAELVASQVMSFPKFHQWLENLSVPVDYYIKESKHILRLIADEGLEGGQAYLHHLEHFLIAYAALRQGQVP</sequence>
<proteinExistence type="predicted"/>
<organism evidence="1 2">
    <name type="scientific">Hericium alpestre</name>
    <dbReference type="NCBI Taxonomy" id="135208"/>
    <lineage>
        <taxon>Eukaryota</taxon>
        <taxon>Fungi</taxon>
        <taxon>Dikarya</taxon>
        <taxon>Basidiomycota</taxon>
        <taxon>Agaricomycotina</taxon>
        <taxon>Agaricomycetes</taxon>
        <taxon>Russulales</taxon>
        <taxon>Hericiaceae</taxon>
        <taxon>Hericium</taxon>
    </lineage>
</organism>
<dbReference type="EMBL" id="SFCI01001060">
    <property type="protein sequence ID" value="TFY76886.1"/>
    <property type="molecule type" value="Genomic_DNA"/>
</dbReference>
<dbReference type="InterPro" id="IPR046341">
    <property type="entry name" value="SET_dom_sf"/>
</dbReference>
<evidence type="ECO:0008006" key="3">
    <source>
        <dbReference type="Google" id="ProtNLM"/>
    </source>
</evidence>
<dbReference type="SUPFAM" id="SSF82199">
    <property type="entry name" value="SET domain"/>
    <property type="match status" value="1"/>
</dbReference>
<reference evidence="1 2" key="1">
    <citation type="submission" date="2019-02" db="EMBL/GenBank/DDBJ databases">
        <title>Genome sequencing of the rare red list fungi Hericium alpestre (H. flagellum).</title>
        <authorList>
            <person name="Buettner E."/>
            <person name="Kellner H."/>
        </authorList>
    </citation>
    <scope>NUCLEOTIDE SEQUENCE [LARGE SCALE GENOMIC DNA]</scope>
    <source>
        <strain evidence="1 2">DSM 108284</strain>
    </source>
</reference>